<feature type="transmembrane region" description="Helical" evidence="7">
    <location>
        <begin position="499"/>
        <end position="517"/>
    </location>
</feature>
<dbReference type="PANTHER" id="PTHR11706">
    <property type="entry name" value="SOLUTE CARRIER PROTEIN FAMILY 11 MEMBER"/>
    <property type="match status" value="1"/>
</dbReference>
<feature type="transmembrane region" description="Helical" evidence="7">
    <location>
        <begin position="467"/>
        <end position="487"/>
    </location>
</feature>
<dbReference type="GO" id="GO:0034755">
    <property type="term" value="P:iron ion transmembrane transport"/>
    <property type="evidence" value="ECO:0007669"/>
    <property type="project" value="TreeGrafter"/>
</dbReference>
<keyword evidence="4" id="KW-0769">Symport</keyword>
<dbReference type="PANTHER" id="PTHR11706:SF33">
    <property type="entry name" value="NATURAL RESISTANCE-ASSOCIATED MACROPHAGE PROTEIN 2"/>
    <property type="match status" value="1"/>
</dbReference>
<evidence type="ECO:0000256" key="6">
    <source>
        <dbReference type="ARBA" id="ARBA00023136"/>
    </source>
</evidence>
<feature type="transmembrane region" description="Helical" evidence="7">
    <location>
        <begin position="116"/>
        <end position="134"/>
    </location>
</feature>
<dbReference type="GO" id="GO:0005886">
    <property type="term" value="C:plasma membrane"/>
    <property type="evidence" value="ECO:0007669"/>
    <property type="project" value="TreeGrafter"/>
</dbReference>
<dbReference type="GO" id="GO:0015293">
    <property type="term" value="F:symporter activity"/>
    <property type="evidence" value="ECO:0007669"/>
    <property type="project" value="UniProtKB-KW"/>
</dbReference>
<feature type="transmembrane region" description="Helical" evidence="7">
    <location>
        <begin position="7"/>
        <end position="27"/>
    </location>
</feature>
<feature type="transmembrane region" description="Helical" evidence="7">
    <location>
        <begin position="255"/>
        <end position="280"/>
    </location>
</feature>
<comment type="subcellular location">
    <subcellularLocation>
        <location evidence="1">Membrane</location>
        <topology evidence="1">Multi-pass membrane protein</topology>
    </subcellularLocation>
</comment>
<keyword evidence="3 7" id="KW-0812">Transmembrane</keyword>
<dbReference type="KEGG" id="cate:C2869_02595"/>
<evidence type="ECO:0000256" key="3">
    <source>
        <dbReference type="ARBA" id="ARBA00022692"/>
    </source>
</evidence>
<dbReference type="GO" id="GO:0015086">
    <property type="term" value="F:cadmium ion transmembrane transporter activity"/>
    <property type="evidence" value="ECO:0007669"/>
    <property type="project" value="TreeGrafter"/>
</dbReference>
<feature type="transmembrane region" description="Helical" evidence="7">
    <location>
        <begin position="423"/>
        <end position="446"/>
    </location>
</feature>
<dbReference type="EMBL" id="CP026604">
    <property type="protein sequence ID" value="AWB68891.1"/>
    <property type="molecule type" value="Genomic_DNA"/>
</dbReference>
<evidence type="ECO:0000256" key="4">
    <source>
        <dbReference type="ARBA" id="ARBA00022847"/>
    </source>
</evidence>
<reference evidence="8 9" key="1">
    <citation type="submission" date="2018-01" db="EMBL/GenBank/DDBJ databases">
        <title>Genome sequence of a Cantenovulum-like bacteria.</title>
        <authorList>
            <person name="Tan W.R."/>
            <person name="Lau N.-S."/>
            <person name="Go F."/>
            <person name="Amirul A.-A.A."/>
        </authorList>
    </citation>
    <scope>NUCLEOTIDE SEQUENCE [LARGE SCALE GENOMIC DNA]</scope>
    <source>
        <strain evidence="8 9">CCB-QB4</strain>
    </source>
</reference>
<evidence type="ECO:0000256" key="1">
    <source>
        <dbReference type="ARBA" id="ARBA00004141"/>
    </source>
</evidence>
<feature type="transmembrane region" description="Helical" evidence="7">
    <location>
        <begin position="75"/>
        <end position="96"/>
    </location>
</feature>
<evidence type="ECO:0000256" key="5">
    <source>
        <dbReference type="ARBA" id="ARBA00022989"/>
    </source>
</evidence>
<name>A0A2S0VXF5_9ALTE</name>
<accession>A0A2S0VXF5</accession>
<sequence length="530" mass="56812">MSGPGWLQSGITLGGGSLASALFIGVVGGVEFLWVQVLAMLMGVVMLSAIAYVTLSSGQSPYKLIRDQINPVLAWGWLFASLLANLIWVMPQYALSYSAITDNLGLSFGSELTNKVVISLAIFAICTAVVMQFGQGGKGQKVFDTVLKVIVSGIVVTFMAVSIKILFIDHTISLSEVFAGFIPSLSHFTDPVGALGDQLHKLPENVQAYWRDEIVSIQQTVLISGAAFAVGVNMTFMMPYSIISRGWNKNFRGLAVFDLSTGMLIPFVLATSCVVIAAAATFHGNPQDALIEQNGVYQVNQQASAKVQSGLQSILDKRQAAVDAPLDNQEMMMAAYLIKRDTGSFTKALEGVVGVDMANLIFGLGILAMGISTITILMLICGFCVCEFFGYEHGGRQHKLATLMGATGLLWFVVWSGGSASYLATITGTIGFIFLPTAYIAFLLLFNSKRAMGDNRPSGKQRVVWNVLMGVSTVAISLAAFGPYGAWNKSVDGIPLGRYFVISFIVAAIAGQIYMMIKRQATPDPVACKE</sequence>
<evidence type="ECO:0000313" key="9">
    <source>
        <dbReference type="Proteomes" id="UP000244441"/>
    </source>
</evidence>
<gene>
    <name evidence="8" type="ORF">C2869_02595</name>
</gene>
<feature type="transmembrane region" description="Helical" evidence="7">
    <location>
        <begin position="400"/>
        <end position="417"/>
    </location>
</feature>
<evidence type="ECO:0000256" key="7">
    <source>
        <dbReference type="SAM" id="Phobius"/>
    </source>
</evidence>
<feature type="transmembrane region" description="Helical" evidence="7">
    <location>
        <begin position="221"/>
        <end position="243"/>
    </location>
</feature>
<evidence type="ECO:0000313" key="8">
    <source>
        <dbReference type="EMBL" id="AWB68891.1"/>
    </source>
</evidence>
<feature type="transmembrane region" description="Helical" evidence="7">
    <location>
        <begin position="33"/>
        <end position="55"/>
    </location>
</feature>
<evidence type="ECO:0008006" key="10">
    <source>
        <dbReference type="Google" id="ProtNLM"/>
    </source>
</evidence>
<keyword evidence="5 7" id="KW-1133">Transmembrane helix</keyword>
<dbReference type="InterPro" id="IPR001046">
    <property type="entry name" value="NRAMP_fam"/>
</dbReference>
<keyword evidence="2" id="KW-0813">Transport</keyword>
<protein>
    <recommendedName>
        <fullName evidence="10">Natural resistance-associated macrophage protein</fullName>
    </recommendedName>
</protein>
<keyword evidence="9" id="KW-1185">Reference proteome</keyword>
<evidence type="ECO:0000256" key="2">
    <source>
        <dbReference type="ARBA" id="ARBA00022448"/>
    </source>
</evidence>
<keyword evidence="6 7" id="KW-0472">Membrane</keyword>
<feature type="transmembrane region" description="Helical" evidence="7">
    <location>
        <begin position="360"/>
        <end position="388"/>
    </location>
</feature>
<feature type="transmembrane region" description="Helical" evidence="7">
    <location>
        <begin position="146"/>
        <end position="168"/>
    </location>
</feature>
<dbReference type="OrthoDB" id="9787548at2"/>
<dbReference type="AlphaFoldDB" id="A0A2S0VXF5"/>
<proteinExistence type="predicted"/>
<dbReference type="Proteomes" id="UP000244441">
    <property type="component" value="Chromosome"/>
</dbReference>
<organism evidence="8 9">
    <name type="scientific">Saccharobesus litoralis</name>
    <dbReference type="NCBI Taxonomy" id="2172099"/>
    <lineage>
        <taxon>Bacteria</taxon>
        <taxon>Pseudomonadati</taxon>
        <taxon>Pseudomonadota</taxon>
        <taxon>Gammaproteobacteria</taxon>
        <taxon>Alteromonadales</taxon>
        <taxon>Alteromonadaceae</taxon>
        <taxon>Saccharobesus</taxon>
    </lineage>
</organism>
<dbReference type="Pfam" id="PF01566">
    <property type="entry name" value="Nramp"/>
    <property type="match status" value="1"/>
</dbReference>
<dbReference type="GO" id="GO:0005384">
    <property type="term" value="F:manganese ion transmembrane transporter activity"/>
    <property type="evidence" value="ECO:0007669"/>
    <property type="project" value="TreeGrafter"/>
</dbReference>